<keyword evidence="5" id="KW-0540">Nuclease</keyword>
<dbReference type="InterPro" id="IPR043502">
    <property type="entry name" value="DNA/RNA_pol_sf"/>
</dbReference>
<dbReference type="GO" id="GO:0003964">
    <property type="term" value="F:RNA-directed DNA polymerase activity"/>
    <property type="evidence" value="ECO:0007669"/>
    <property type="project" value="UniProtKB-KW"/>
</dbReference>
<dbReference type="InterPro" id="IPR041373">
    <property type="entry name" value="RT_RNaseH"/>
</dbReference>
<evidence type="ECO:0000256" key="7">
    <source>
        <dbReference type="ARBA" id="ARBA00022801"/>
    </source>
</evidence>
<dbReference type="OrthoDB" id="437338at2759"/>
<feature type="domain" description="Reverse transcriptase" evidence="12">
    <location>
        <begin position="459"/>
        <end position="638"/>
    </location>
</feature>
<evidence type="ECO:0000256" key="1">
    <source>
        <dbReference type="ARBA" id="ARBA00012493"/>
    </source>
</evidence>
<feature type="compositionally biased region" description="Basic and acidic residues" evidence="10">
    <location>
        <begin position="267"/>
        <end position="277"/>
    </location>
</feature>
<dbReference type="CDD" id="cd01647">
    <property type="entry name" value="RT_LTR"/>
    <property type="match status" value="1"/>
</dbReference>
<dbReference type="CDD" id="cd09274">
    <property type="entry name" value="RNase_HI_RT_Ty3"/>
    <property type="match status" value="1"/>
</dbReference>
<dbReference type="PANTHER" id="PTHR37984:SF5">
    <property type="entry name" value="PROTEIN NYNRIN-LIKE"/>
    <property type="match status" value="1"/>
</dbReference>
<keyword evidence="9" id="KW-0862">Zinc</keyword>
<keyword evidence="4" id="KW-0548">Nucleotidyltransferase</keyword>
<evidence type="ECO:0000256" key="2">
    <source>
        <dbReference type="ARBA" id="ARBA00022670"/>
    </source>
</evidence>
<protein>
    <recommendedName>
        <fullName evidence="1">RNA-directed DNA polymerase</fullName>
        <ecNumber evidence="1">2.7.7.49</ecNumber>
    </recommendedName>
</protein>
<evidence type="ECO:0000256" key="6">
    <source>
        <dbReference type="ARBA" id="ARBA00022759"/>
    </source>
</evidence>
<dbReference type="InterPro" id="IPR050951">
    <property type="entry name" value="Retrovirus_Pol_polyprotein"/>
</dbReference>
<keyword evidence="8" id="KW-0695">RNA-directed DNA polymerase</keyword>
<dbReference type="GO" id="GO:0004519">
    <property type="term" value="F:endonuclease activity"/>
    <property type="evidence" value="ECO:0007669"/>
    <property type="project" value="UniProtKB-KW"/>
</dbReference>
<dbReference type="PANTHER" id="PTHR37984">
    <property type="entry name" value="PROTEIN CBG26694"/>
    <property type="match status" value="1"/>
</dbReference>
<dbReference type="Pfam" id="PF00098">
    <property type="entry name" value="zf-CCHC"/>
    <property type="match status" value="1"/>
</dbReference>
<feature type="region of interest" description="Disordered" evidence="10">
    <location>
        <begin position="235"/>
        <end position="279"/>
    </location>
</feature>
<dbReference type="Gene3D" id="4.10.60.10">
    <property type="entry name" value="Zinc finger, CCHC-type"/>
    <property type="match status" value="1"/>
</dbReference>
<keyword evidence="6" id="KW-0255">Endonuclease</keyword>
<keyword evidence="2" id="KW-0645">Protease</keyword>
<evidence type="ECO:0000256" key="3">
    <source>
        <dbReference type="ARBA" id="ARBA00022679"/>
    </source>
</evidence>
<reference evidence="14" key="1">
    <citation type="journal article" date="2019" name="Plant Biotechnol. J.">
        <title>Genome sequencing of the Australian wild diploid species Gossypium australe highlights disease resistance and delayed gland morphogenesis.</title>
        <authorList>
            <person name="Cai Y."/>
            <person name="Cai X."/>
            <person name="Wang Q."/>
            <person name="Wang P."/>
            <person name="Zhang Y."/>
            <person name="Cai C."/>
            <person name="Xu Y."/>
            <person name="Wang K."/>
            <person name="Zhou Z."/>
            <person name="Wang C."/>
            <person name="Geng S."/>
            <person name="Li B."/>
            <person name="Dong Q."/>
            <person name="Hou Y."/>
            <person name="Wang H."/>
            <person name="Ai P."/>
            <person name="Liu Z."/>
            <person name="Yi F."/>
            <person name="Sun M."/>
            <person name="An G."/>
            <person name="Cheng J."/>
            <person name="Zhang Y."/>
            <person name="Shi Q."/>
            <person name="Xie Y."/>
            <person name="Shi X."/>
            <person name="Chang Y."/>
            <person name="Huang F."/>
            <person name="Chen Y."/>
            <person name="Hong S."/>
            <person name="Mi L."/>
            <person name="Sun Q."/>
            <person name="Zhang L."/>
            <person name="Zhou B."/>
            <person name="Peng R."/>
            <person name="Zhang X."/>
            <person name="Liu F."/>
        </authorList>
    </citation>
    <scope>NUCLEOTIDE SEQUENCE [LARGE SCALE GENOMIC DNA]</scope>
    <source>
        <strain evidence="14">cv. PA1801</strain>
    </source>
</reference>
<gene>
    <name evidence="13" type="ORF">EPI10_021263</name>
</gene>
<dbReference type="GO" id="GO:0003676">
    <property type="term" value="F:nucleic acid binding"/>
    <property type="evidence" value="ECO:0007669"/>
    <property type="project" value="InterPro"/>
</dbReference>
<evidence type="ECO:0000256" key="10">
    <source>
        <dbReference type="SAM" id="MobiDB-lite"/>
    </source>
</evidence>
<feature type="domain" description="CCHC-type" evidence="11">
    <location>
        <begin position="218"/>
        <end position="233"/>
    </location>
</feature>
<accession>A0A5B6WI62</accession>
<dbReference type="Pfam" id="PF00078">
    <property type="entry name" value="RVT_1"/>
    <property type="match status" value="1"/>
</dbReference>
<evidence type="ECO:0000259" key="11">
    <source>
        <dbReference type="PROSITE" id="PS50158"/>
    </source>
</evidence>
<evidence type="ECO:0000259" key="12">
    <source>
        <dbReference type="PROSITE" id="PS50878"/>
    </source>
</evidence>
<dbReference type="EMBL" id="SMMG02000003">
    <property type="protein sequence ID" value="KAA3480856.1"/>
    <property type="molecule type" value="Genomic_DNA"/>
</dbReference>
<comment type="caution">
    <text evidence="13">The sequence shown here is derived from an EMBL/GenBank/DDBJ whole genome shotgun (WGS) entry which is preliminary data.</text>
</comment>
<dbReference type="Pfam" id="PF17917">
    <property type="entry name" value="RT_RNaseH"/>
    <property type="match status" value="1"/>
</dbReference>
<evidence type="ECO:0000256" key="8">
    <source>
        <dbReference type="ARBA" id="ARBA00022918"/>
    </source>
</evidence>
<dbReference type="AlphaFoldDB" id="A0A5B6WI62"/>
<name>A0A5B6WI62_9ROSI</name>
<keyword evidence="14" id="KW-1185">Reference proteome</keyword>
<keyword evidence="9" id="KW-0863">Zinc-finger</keyword>
<dbReference type="GO" id="GO:0008233">
    <property type="term" value="F:peptidase activity"/>
    <property type="evidence" value="ECO:0007669"/>
    <property type="project" value="UniProtKB-KW"/>
</dbReference>
<dbReference type="EC" id="2.7.7.49" evidence="1"/>
<dbReference type="InterPro" id="IPR000477">
    <property type="entry name" value="RT_dom"/>
</dbReference>
<dbReference type="FunFam" id="3.10.10.10:FF:000007">
    <property type="entry name" value="Retrovirus-related Pol polyprotein from transposon 17.6-like Protein"/>
    <property type="match status" value="1"/>
</dbReference>
<dbReference type="FunFam" id="3.30.70.270:FF:000020">
    <property type="entry name" value="Transposon Tf2-6 polyprotein-like Protein"/>
    <property type="match status" value="1"/>
</dbReference>
<dbReference type="FunFam" id="3.10.20.370:FF:000001">
    <property type="entry name" value="Retrovirus-related Pol polyprotein from transposon 17.6-like protein"/>
    <property type="match status" value="1"/>
</dbReference>
<evidence type="ECO:0000256" key="5">
    <source>
        <dbReference type="ARBA" id="ARBA00022722"/>
    </source>
</evidence>
<dbReference type="GO" id="GO:0006508">
    <property type="term" value="P:proteolysis"/>
    <property type="evidence" value="ECO:0007669"/>
    <property type="project" value="UniProtKB-KW"/>
</dbReference>
<dbReference type="GO" id="GO:0008270">
    <property type="term" value="F:zinc ion binding"/>
    <property type="evidence" value="ECO:0007669"/>
    <property type="project" value="UniProtKB-KW"/>
</dbReference>
<sequence length="851" mass="97887">MYPNLLNKPPVDNIRKYGAEEFRATSDDDVEKAEFWLENPIRVFDEMSLTPEESIKCVVSLLHNAAFHWWKTLISIVLKERGLMSVTEYEREFVRLSQYACECISTEAILCKRFEDGLNEDIHLLVGILEIKEFVVLIDRACKAKALGKDKRKAESEARDVRKRFQRHSNKDRVRSQMSSKAPTNSIASVGNVRSQKLECKHCAKKHPGSCRMNDQACFRCGSLDHFIRDCPKSVEQETAQNPRFDNAPVRGRPIRNARNVNGSQRTTRDTVPRSEARVPSTAQPGLVYAARRQEEGDAPDVITGVVFRADLMELSFGEFDLILGMDWLVKYQANLDCAAKRMVLRAVEGLEVVVIGERRDYLSNVVSVLKAERMVRKRCKAFMVHVCALEAKESVVGDVRTVKEFTDVFPEELPRLPPDREVEFGIDLLPGTAPVSIAPYRMAPKELVELKAQIQELLDWGFIRATVSPWGEPLLFVKKKDRSMRMCIDYRQLNKLTIKNKCPLPRIDDLFNQLKGTSVFSKIYLRSGYHQLKVNEADIHKTAFHTRYGHYKFLVMPFGLTNAPAVFIDMMNRVFQPYLDQFVVVFIDDILVYSKSMEEHDSHLRVVLQILRGKQLFAKFSKCEFWLREVTFLGHVVSAEGIRVDPQKIEAVLNWNPPKSVAEIRSFLGLDGYYKRFVEGFSLIAAPLTKLLRKGVPFVWSNKQQGSFEKLKRILKEAPVMIQWEVGKEFTVYCDTSLTGLGCVLMQEGKVIAYASRQLRSHEVNYSTHDLELAAVVFALKIWRHYLYREKSILYTDHKSLKYLLSQKELNLRQRRWIELLKDCDCSIEYHLGKANVVADALSRKYKMVA</sequence>
<dbReference type="Gene3D" id="3.10.20.370">
    <property type="match status" value="1"/>
</dbReference>
<evidence type="ECO:0000313" key="14">
    <source>
        <dbReference type="Proteomes" id="UP000325315"/>
    </source>
</evidence>
<dbReference type="InterPro" id="IPR021109">
    <property type="entry name" value="Peptidase_aspartic_dom_sf"/>
</dbReference>
<dbReference type="InterPro" id="IPR001878">
    <property type="entry name" value="Znf_CCHC"/>
</dbReference>
<feature type="region of interest" description="Disordered" evidence="10">
    <location>
        <begin position="153"/>
        <end position="189"/>
    </location>
</feature>
<dbReference type="Proteomes" id="UP000325315">
    <property type="component" value="Unassembled WGS sequence"/>
</dbReference>
<dbReference type="PROSITE" id="PS50158">
    <property type="entry name" value="ZF_CCHC"/>
    <property type="match status" value="1"/>
</dbReference>
<dbReference type="Gene3D" id="3.30.70.270">
    <property type="match status" value="2"/>
</dbReference>
<evidence type="ECO:0000313" key="13">
    <source>
        <dbReference type="EMBL" id="KAA3480856.1"/>
    </source>
</evidence>
<organism evidence="13 14">
    <name type="scientific">Gossypium australe</name>
    <dbReference type="NCBI Taxonomy" id="47621"/>
    <lineage>
        <taxon>Eukaryota</taxon>
        <taxon>Viridiplantae</taxon>
        <taxon>Streptophyta</taxon>
        <taxon>Embryophyta</taxon>
        <taxon>Tracheophyta</taxon>
        <taxon>Spermatophyta</taxon>
        <taxon>Magnoliopsida</taxon>
        <taxon>eudicotyledons</taxon>
        <taxon>Gunneridae</taxon>
        <taxon>Pentapetalae</taxon>
        <taxon>rosids</taxon>
        <taxon>malvids</taxon>
        <taxon>Malvales</taxon>
        <taxon>Malvaceae</taxon>
        <taxon>Malvoideae</taxon>
        <taxon>Gossypium</taxon>
    </lineage>
</organism>
<keyword evidence="9" id="KW-0479">Metal-binding</keyword>
<evidence type="ECO:0000256" key="4">
    <source>
        <dbReference type="ARBA" id="ARBA00022695"/>
    </source>
</evidence>
<dbReference type="Pfam" id="PF08284">
    <property type="entry name" value="RVP_2"/>
    <property type="match status" value="1"/>
</dbReference>
<proteinExistence type="predicted"/>
<keyword evidence="3" id="KW-0808">Transferase</keyword>
<dbReference type="SUPFAM" id="SSF56672">
    <property type="entry name" value="DNA/RNA polymerases"/>
    <property type="match status" value="1"/>
</dbReference>
<dbReference type="PROSITE" id="PS50878">
    <property type="entry name" value="RT_POL"/>
    <property type="match status" value="1"/>
</dbReference>
<keyword evidence="7" id="KW-0378">Hydrolase</keyword>
<dbReference type="InterPro" id="IPR043128">
    <property type="entry name" value="Rev_trsase/Diguanyl_cyclase"/>
</dbReference>
<dbReference type="SMART" id="SM00343">
    <property type="entry name" value="ZnF_C2HC"/>
    <property type="match status" value="1"/>
</dbReference>
<dbReference type="Gene3D" id="3.10.10.10">
    <property type="entry name" value="HIV Type 1 Reverse Transcriptase, subunit A, domain 1"/>
    <property type="match status" value="1"/>
</dbReference>
<dbReference type="Gene3D" id="2.40.70.10">
    <property type="entry name" value="Acid Proteases"/>
    <property type="match status" value="1"/>
</dbReference>
<feature type="compositionally biased region" description="Polar residues" evidence="10">
    <location>
        <begin position="176"/>
        <end position="189"/>
    </location>
</feature>
<evidence type="ECO:0000256" key="9">
    <source>
        <dbReference type="PROSITE-ProRule" id="PRU00047"/>
    </source>
</evidence>